<evidence type="ECO:0000313" key="2">
    <source>
        <dbReference type="Proteomes" id="UP000033651"/>
    </source>
</evidence>
<dbReference type="Proteomes" id="UP000033651">
    <property type="component" value="Unassembled WGS sequence"/>
</dbReference>
<dbReference type="AlphaFoldDB" id="A0A0F3KY62"/>
<organism evidence="1 2">
    <name type="scientific">Luteibacter yeojuensis</name>
    <dbReference type="NCBI Taxonomy" id="345309"/>
    <lineage>
        <taxon>Bacteria</taxon>
        <taxon>Pseudomonadati</taxon>
        <taxon>Pseudomonadota</taxon>
        <taxon>Gammaproteobacteria</taxon>
        <taxon>Lysobacterales</taxon>
        <taxon>Rhodanobacteraceae</taxon>
        <taxon>Luteibacter</taxon>
    </lineage>
</organism>
<sequence length="112" mass="11876">MLAIMLLAGMEGQWTGTLASGDALVRTSITRRGDALRMAIGEPHKCHIPAEVLVEDGNETRLTFNPPPNGGPFCQGLYPGEMRMARAGGGVRVTFVRAGRTWEGVLSATPGP</sequence>
<evidence type="ECO:0000313" key="1">
    <source>
        <dbReference type="EMBL" id="KJV36086.1"/>
    </source>
</evidence>
<comment type="caution">
    <text evidence="1">The sequence shown here is derived from an EMBL/GenBank/DDBJ whole genome shotgun (WGS) entry which is preliminary data.</text>
</comment>
<dbReference type="PATRIC" id="fig|345309.4.peg.447"/>
<gene>
    <name evidence="1" type="ORF">VI08_06295</name>
</gene>
<reference evidence="1 2" key="1">
    <citation type="submission" date="2015-03" db="EMBL/GenBank/DDBJ databases">
        <title>Draft genome sequence of Luteibacter yeojuensis strain SU11.</title>
        <authorList>
            <person name="Sulaiman J."/>
            <person name="Priya K."/>
            <person name="Chan K.-G."/>
        </authorList>
    </citation>
    <scope>NUCLEOTIDE SEQUENCE [LARGE SCALE GENOMIC DNA]</scope>
    <source>
        <strain evidence="1 2">SU11</strain>
    </source>
</reference>
<proteinExistence type="predicted"/>
<protein>
    <submittedName>
        <fullName evidence="1">Uncharacterized protein</fullName>
    </submittedName>
</protein>
<accession>A0A0F3KY62</accession>
<dbReference type="EMBL" id="JZRB01000013">
    <property type="protein sequence ID" value="KJV36086.1"/>
    <property type="molecule type" value="Genomic_DNA"/>
</dbReference>
<name>A0A0F3KY62_9GAMM</name>
<keyword evidence="2" id="KW-1185">Reference proteome</keyword>